<feature type="domain" description="TerB-C" evidence="3">
    <location>
        <begin position="457"/>
        <end position="634"/>
    </location>
</feature>
<sequence length="649" mass="72800">MGGSRSWAAAMERDGSMSYDNKPHFSELIWEGDEQNMAVPPREAVRAEEAKRAAEADRKRRLTASRNVPEKPEQLKLWDLELPGGRKEQRKGHAGASVPHRDDTVLSAEGRKQTASLSESRKKHDEEGGEISPQTSRSAMERKMYPSAGPVTDIEQASAPRPTTTESQFVEHARELADYAETSAEFVKFKSYWPTYGHMTGPQTKWYFYWRNEVRQGRYPETDLSYIFLHVYELINGVGWETPQHGYEQLCGLWEAYRGAFKRLDHYLGGWIADFSFVHELDISLRYIVLRAKGLGGDLAELELMRCLASVPEQLTLPALFLLSDYDITKSKFYAGPGNEALERFVPQVVALVNAYVKRKHGASLLEMFLPGPPVTRERYLFRSAVYDISLYGYSVLVPVVRISKSPPLRSLITRLFRLTENKLRALMDFRGRLKGIQMDKDIEELVGKFLEREFRKAEREDRGPDIVIDKDRLEQLRSDSDVVRQLLTVEEPELGPWEGKEQGNEPGTAVNSAGYETMIREERKPAGELQPSDRGAASEAGAVKPKGSGAIDELQPASDKPQMSGAAAGNEWEALADTLSPLQREAVLALSGPEGPGALHRLAAAHGALPDLLIDEINEIAMDLLGDLLIDGEQLSPEYASMLHYLKR</sequence>
<feature type="compositionally biased region" description="Basic and acidic residues" evidence="1">
    <location>
        <begin position="99"/>
        <end position="112"/>
    </location>
</feature>
<feature type="compositionally biased region" description="Basic and acidic residues" evidence="1">
    <location>
        <begin position="43"/>
        <end position="58"/>
    </location>
</feature>
<feature type="compositionally biased region" description="Basic and acidic residues" evidence="1">
    <location>
        <begin position="68"/>
        <end position="87"/>
    </location>
</feature>
<dbReference type="Pfam" id="PF13208">
    <property type="entry name" value="TerB_N"/>
    <property type="match status" value="1"/>
</dbReference>
<dbReference type="InterPro" id="IPR025266">
    <property type="entry name" value="TerB_N"/>
</dbReference>
<proteinExistence type="predicted"/>
<feature type="region of interest" description="Disordered" evidence="1">
    <location>
        <begin position="1"/>
        <end position="141"/>
    </location>
</feature>
<evidence type="ECO:0000313" key="4">
    <source>
        <dbReference type="EMBL" id="MDT3426307.1"/>
    </source>
</evidence>
<feature type="compositionally biased region" description="Basic and acidic residues" evidence="1">
    <location>
        <begin position="11"/>
        <end position="25"/>
    </location>
</feature>
<dbReference type="RefSeq" id="WP_025701613.1">
    <property type="nucleotide sequence ID" value="NZ_JAUSUY010000006.1"/>
</dbReference>
<evidence type="ECO:0000256" key="1">
    <source>
        <dbReference type="SAM" id="MobiDB-lite"/>
    </source>
</evidence>
<feature type="region of interest" description="Disordered" evidence="1">
    <location>
        <begin position="526"/>
        <end position="568"/>
    </location>
</feature>
<protein>
    <recommendedName>
        <fullName evidence="6">TerB-C domain-containing protein</fullName>
    </recommendedName>
</protein>
<dbReference type="EMBL" id="JAUSUY010000006">
    <property type="protein sequence ID" value="MDT3426307.1"/>
    <property type="molecule type" value="Genomic_DNA"/>
</dbReference>
<dbReference type="Pfam" id="PF15615">
    <property type="entry name" value="TerB_C"/>
    <property type="match status" value="1"/>
</dbReference>
<evidence type="ECO:0000313" key="5">
    <source>
        <dbReference type="Proteomes" id="UP001248709"/>
    </source>
</evidence>
<feature type="domain" description="TerB N-terminal" evidence="2">
    <location>
        <begin position="163"/>
        <end position="361"/>
    </location>
</feature>
<dbReference type="Proteomes" id="UP001248709">
    <property type="component" value="Unassembled WGS sequence"/>
</dbReference>
<name>A0ABU3H658_9BACL</name>
<evidence type="ECO:0000259" key="3">
    <source>
        <dbReference type="Pfam" id="PF15615"/>
    </source>
</evidence>
<gene>
    <name evidence="4" type="ORF">J2Z22_001833</name>
</gene>
<organism evidence="4 5">
    <name type="scientific">Paenibacillus forsythiae</name>
    <dbReference type="NCBI Taxonomy" id="365616"/>
    <lineage>
        <taxon>Bacteria</taxon>
        <taxon>Bacillati</taxon>
        <taxon>Bacillota</taxon>
        <taxon>Bacilli</taxon>
        <taxon>Bacillales</taxon>
        <taxon>Paenibacillaceae</taxon>
        <taxon>Paenibacillus</taxon>
    </lineage>
</organism>
<accession>A0ABU3H658</accession>
<comment type="caution">
    <text evidence="4">The sequence shown here is derived from an EMBL/GenBank/DDBJ whole genome shotgun (WGS) entry which is preliminary data.</text>
</comment>
<keyword evidence="5" id="KW-1185">Reference proteome</keyword>
<evidence type="ECO:0008006" key="6">
    <source>
        <dbReference type="Google" id="ProtNLM"/>
    </source>
</evidence>
<evidence type="ECO:0000259" key="2">
    <source>
        <dbReference type="Pfam" id="PF13208"/>
    </source>
</evidence>
<reference evidence="4 5" key="1">
    <citation type="submission" date="2023-07" db="EMBL/GenBank/DDBJ databases">
        <title>Genomic Encyclopedia of Type Strains, Phase IV (KMG-IV): sequencing the most valuable type-strain genomes for metagenomic binning, comparative biology and taxonomic classification.</title>
        <authorList>
            <person name="Goeker M."/>
        </authorList>
    </citation>
    <scope>NUCLEOTIDE SEQUENCE [LARGE SCALE GENOMIC DNA]</scope>
    <source>
        <strain evidence="4 5">T98</strain>
    </source>
</reference>
<dbReference type="InterPro" id="IPR028932">
    <property type="entry name" value="TerB-C"/>
</dbReference>